<keyword evidence="4" id="KW-0442">Lipid degradation</keyword>
<dbReference type="GO" id="GO:0016042">
    <property type="term" value="P:lipid catabolic process"/>
    <property type="evidence" value="ECO:0007669"/>
    <property type="project" value="UniProtKB-KW"/>
</dbReference>
<reference evidence="10" key="1">
    <citation type="submission" date="2021-12" db="EMBL/GenBank/DDBJ databases">
        <authorList>
            <person name="King R."/>
        </authorList>
    </citation>
    <scope>NUCLEOTIDE SEQUENCE</scope>
</reference>
<feature type="chain" id="PRO_5040159837" description="Lipase" evidence="7">
    <location>
        <begin position="23"/>
        <end position="413"/>
    </location>
</feature>
<evidence type="ECO:0000256" key="3">
    <source>
        <dbReference type="ARBA" id="ARBA00022801"/>
    </source>
</evidence>
<evidence type="ECO:0000256" key="7">
    <source>
        <dbReference type="SAM" id="SignalP"/>
    </source>
</evidence>
<dbReference type="InterPro" id="IPR000073">
    <property type="entry name" value="AB_hydrolase_1"/>
</dbReference>
<evidence type="ECO:0000256" key="6">
    <source>
        <dbReference type="ARBA" id="ARBA00023180"/>
    </source>
</evidence>
<evidence type="ECO:0000259" key="9">
    <source>
        <dbReference type="Pfam" id="PF04083"/>
    </source>
</evidence>
<dbReference type="Pfam" id="PF00561">
    <property type="entry name" value="Abhydrolase_1"/>
    <property type="match status" value="1"/>
</dbReference>
<keyword evidence="2 7" id="KW-0732">Signal</keyword>
<dbReference type="SUPFAM" id="SSF53474">
    <property type="entry name" value="alpha/beta-Hydrolases"/>
    <property type="match status" value="1"/>
</dbReference>
<keyword evidence="11" id="KW-1185">Reference proteome</keyword>
<evidence type="ECO:0000256" key="4">
    <source>
        <dbReference type="ARBA" id="ARBA00022963"/>
    </source>
</evidence>
<protein>
    <recommendedName>
        <fullName evidence="12">Lipase</fullName>
    </recommendedName>
</protein>
<keyword evidence="6" id="KW-0325">Glycoprotein</keyword>
<dbReference type="AlphaFoldDB" id="A0A9P0B6X4"/>
<dbReference type="PANTHER" id="PTHR11005">
    <property type="entry name" value="LYSOSOMAL ACID LIPASE-RELATED"/>
    <property type="match status" value="1"/>
</dbReference>
<name>A0A9P0B6X4_BRAAE</name>
<organism evidence="10 11">
    <name type="scientific">Brassicogethes aeneus</name>
    <name type="common">Rape pollen beetle</name>
    <name type="synonym">Meligethes aeneus</name>
    <dbReference type="NCBI Taxonomy" id="1431903"/>
    <lineage>
        <taxon>Eukaryota</taxon>
        <taxon>Metazoa</taxon>
        <taxon>Ecdysozoa</taxon>
        <taxon>Arthropoda</taxon>
        <taxon>Hexapoda</taxon>
        <taxon>Insecta</taxon>
        <taxon>Pterygota</taxon>
        <taxon>Neoptera</taxon>
        <taxon>Endopterygota</taxon>
        <taxon>Coleoptera</taxon>
        <taxon>Polyphaga</taxon>
        <taxon>Cucujiformia</taxon>
        <taxon>Nitidulidae</taxon>
        <taxon>Meligethinae</taxon>
        <taxon>Brassicogethes</taxon>
    </lineage>
</organism>
<evidence type="ECO:0000259" key="8">
    <source>
        <dbReference type="Pfam" id="PF00561"/>
    </source>
</evidence>
<dbReference type="InterPro" id="IPR006693">
    <property type="entry name" value="AB_hydrolase_lipase"/>
</dbReference>
<proteinExistence type="inferred from homology"/>
<comment type="similarity">
    <text evidence="1">Belongs to the AB hydrolase superfamily. Lipase family.</text>
</comment>
<evidence type="ECO:0008006" key="12">
    <source>
        <dbReference type="Google" id="ProtNLM"/>
    </source>
</evidence>
<gene>
    <name evidence="10" type="ORF">MELIAE_LOCUS6915</name>
</gene>
<feature type="signal peptide" evidence="7">
    <location>
        <begin position="1"/>
        <end position="22"/>
    </location>
</feature>
<evidence type="ECO:0000256" key="5">
    <source>
        <dbReference type="ARBA" id="ARBA00023098"/>
    </source>
</evidence>
<evidence type="ECO:0000313" key="11">
    <source>
        <dbReference type="Proteomes" id="UP001154078"/>
    </source>
</evidence>
<dbReference type="Proteomes" id="UP001154078">
    <property type="component" value="Chromosome 4"/>
</dbReference>
<dbReference type="OrthoDB" id="9974421at2759"/>
<accession>A0A9P0B6X4</accession>
<sequence length="413" mass="46693">MFVKISITILCVVIFFFQELQCSNDPDICDSFESIVKRYGYQMENITVQTDDGYILQNFRISRVGTNMQNITGPPLVIWHAFDRNARCFVVNEKDSLGILTTTSALHFSCSYFVAFYYADAGYDVWLPNVRGTVFSSHISLTPNDAEYWDFSYGKIGKNDVKAVVEMIVEKTGQKLITMGHSLGTSALFVYASAYPEDASKNLKGIIAHAPAINLYHTKTIYLSILSNIPDLVRTNFGLFKINYIDSSLETACQYKLVEPFCELLINSLFGKSDNINLKYSLPKFTGRGNEPISSQVFINYLQMIQQKGYFADYSYGPLKNLQVYGKINPPAFNLKNINIRVDIFCGINDYVCSCEDAKTTFNMLETEKSYTILPNNSGCHGKVAHLDLFMCSNMKHCVFDPIDNILANYINL</sequence>
<feature type="domain" description="Partial AB-hydrolase lipase" evidence="9">
    <location>
        <begin position="33"/>
        <end position="92"/>
    </location>
</feature>
<dbReference type="FunFam" id="3.40.50.1820:FF:000057">
    <property type="entry name" value="Lipase"/>
    <property type="match status" value="1"/>
</dbReference>
<keyword evidence="5" id="KW-0443">Lipid metabolism</keyword>
<dbReference type="GO" id="GO:0016787">
    <property type="term" value="F:hydrolase activity"/>
    <property type="evidence" value="ECO:0007669"/>
    <property type="project" value="UniProtKB-KW"/>
</dbReference>
<feature type="domain" description="AB hydrolase-1" evidence="8">
    <location>
        <begin position="119"/>
        <end position="216"/>
    </location>
</feature>
<dbReference type="Pfam" id="PF04083">
    <property type="entry name" value="Abhydro_lipase"/>
    <property type="match status" value="1"/>
</dbReference>
<dbReference type="EMBL" id="OV121135">
    <property type="protein sequence ID" value="CAH0555571.1"/>
    <property type="molecule type" value="Genomic_DNA"/>
</dbReference>
<dbReference type="Gene3D" id="3.40.50.1820">
    <property type="entry name" value="alpha/beta hydrolase"/>
    <property type="match status" value="1"/>
</dbReference>
<evidence type="ECO:0000256" key="2">
    <source>
        <dbReference type="ARBA" id="ARBA00022729"/>
    </source>
</evidence>
<evidence type="ECO:0000256" key="1">
    <source>
        <dbReference type="ARBA" id="ARBA00010701"/>
    </source>
</evidence>
<evidence type="ECO:0000313" key="10">
    <source>
        <dbReference type="EMBL" id="CAH0555571.1"/>
    </source>
</evidence>
<dbReference type="InterPro" id="IPR029058">
    <property type="entry name" value="AB_hydrolase_fold"/>
</dbReference>
<keyword evidence="3" id="KW-0378">Hydrolase</keyword>